<proteinExistence type="predicted"/>
<name>A0ABK0LK05_RAT</name>
<keyword evidence="2" id="KW-1185">Reference proteome</keyword>
<evidence type="ECO:0000313" key="2">
    <source>
        <dbReference type="Proteomes" id="UP000002494"/>
    </source>
</evidence>
<reference evidence="1" key="2">
    <citation type="submission" date="2025-08" db="UniProtKB">
        <authorList>
            <consortium name="Ensembl"/>
        </authorList>
    </citation>
    <scope>IDENTIFICATION</scope>
    <source>
        <strain evidence="1">Brown Norway</strain>
    </source>
</reference>
<evidence type="ECO:0000313" key="1">
    <source>
        <dbReference type="Ensembl" id="ENSRNOP00000111284.1"/>
    </source>
</evidence>
<sequence>MADSQAFCVAEERSGHCAVVDGHFLYVWGGYVIRKK</sequence>
<reference evidence="1" key="3">
    <citation type="submission" date="2025-09" db="UniProtKB">
        <authorList>
            <consortium name="Ensembl"/>
        </authorList>
    </citation>
    <scope>IDENTIFICATION</scope>
    <source>
        <strain evidence="1">Brown Norway</strain>
    </source>
</reference>
<gene>
    <name evidence="1" type="primary">Klhdc1</name>
</gene>
<dbReference type="Proteomes" id="UP000002494">
    <property type="component" value="Chromosome 6"/>
</dbReference>
<reference evidence="1" key="1">
    <citation type="submission" date="2024-01" db="EMBL/GenBank/DDBJ databases">
        <title>GRCr8: a new rat reference genome assembly contstructed from accurate long reads and long range scaffolding.</title>
        <authorList>
            <person name="Doris P.A."/>
            <person name="Kalbfleisch T."/>
            <person name="Li K."/>
            <person name="Howe K."/>
            <person name="Wood J."/>
        </authorList>
    </citation>
    <scope>NUCLEOTIDE SEQUENCE [LARGE SCALE GENOMIC DNA]</scope>
    <source>
        <strain evidence="1">Brown Norway</strain>
    </source>
</reference>
<dbReference type="RefSeq" id="NP_001401857.1">
    <property type="nucleotide sequence ID" value="NM_001414928.1"/>
</dbReference>
<accession>A0ABK0LK05</accession>
<protein>
    <submittedName>
        <fullName evidence="1">Kelch domain containing 1</fullName>
    </submittedName>
</protein>
<organism evidence="1 2">
    <name type="scientific">Rattus norvegicus</name>
    <name type="common">Rat</name>
    <dbReference type="NCBI Taxonomy" id="10116"/>
    <lineage>
        <taxon>Eukaryota</taxon>
        <taxon>Metazoa</taxon>
        <taxon>Chordata</taxon>
        <taxon>Craniata</taxon>
        <taxon>Vertebrata</taxon>
        <taxon>Euteleostomi</taxon>
        <taxon>Mammalia</taxon>
        <taxon>Eutheria</taxon>
        <taxon>Euarchontoglires</taxon>
        <taxon>Glires</taxon>
        <taxon>Rodentia</taxon>
        <taxon>Myomorpha</taxon>
        <taxon>Muroidea</taxon>
        <taxon>Muridae</taxon>
        <taxon>Murinae</taxon>
        <taxon>Rattus</taxon>
    </lineage>
</organism>
<dbReference type="GeneTree" id="ENSGT00940000157509"/>
<dbReference type="InterPro" id="IPR015915">
    <property type="entry name" value="Kelch-typ_b-propeller"/>
</dbReference>
<dbReference type="Ensembl" id="ENSRNOT00000137610.1">
    <property type="protein sequence ID" value="ENSRNOP00000111284.1"/>
    <property type="gene ID" value="ENSRNOG00000004425.8"/>
</dbReference>
<dbReference type="GeneID" id="314190"/>
<dbReference type="SUPFAM" id="SSF117281">
    <property type="entry name" value="Kelch motif"/>
    <property type="match status" value="1"/>
</dbReference>
<dbReference type="RGD" id="1308211">
    <property type="gene designation" value="Klhdc1"/>
</dbReference>